<dbReference type="AlphaFoldDB" id="D3V6V1"/>
<dbReference type="GO" id="GO:0003962">
    <property type="term" value="F:cystathionine gamma-synthase activity"/>
    <property type="evidence" value="ECO:0007669"/>
    <property type="project" value="UniProtKB-EC"/>
</dbReference>
<dbReference type="EMBL" id="FN667741">
    <property type="protein sequence ID" value="CBJ83380.1"/>
    <property type="molecule type" value="Genomic_DNA"/>
</dbReference>
<gene>
    <name evidence="5" type="primary">metB</name>
    <name evidence="5" type="ordered locus">XBJ1_4277</name>
</gene>
<dbReference type="GO" id="GO:0019343">
    <property type="term" value="P:cysteine biosynthetic process via cystathionine"/>
    <property type="evidence" value="ECO:0007669"/>
    <property type="project" value="TreeGrafter"/>
</dbReference>
<dbReference type="PROSITE" id="PS00868">
    <property type="entry name" value="CYS_MET_METAB_PP"/>
    <property type="match status" value="1"/>
</dbReference>
<dbReference type="RefSeq" id="WP_012990522.1">
    <property type="nucleotide sequence ID" value="NC_013892.1"/>
</dbReference>
<dbReference type="InterPro" id="IPR011821">
    <property type="entry name" value="O_succ_thio_ly"/>
</dbReference>
<name>D3V6V1_XENBS</name>
<dbReference type="PANTHER" id="PTHR11808:SF75">
    <property type="entry name" value="CYSTATHIONINE GAMMA-SYNTHASE"/>
    <property type="match status" value="1"/>
</dbReference>
<dbReference type="EC" id="2.5.1.48" evidence="5"/>
<evidence type="ECO:0000256" key="4">
    <source>
        <dbReference type="RuleBase" id="RU362118"/>
    </source>
</evidence>
<dbReference type="FunFam" id="3.40.640.10:FF:000038">
    <property type="entry name" value="Cystathionine gamma-synthase"/>
    <property type="match status" value="1"/>
</dbReference>
<dbReference type="GO" id="GO:0005737">
    <property type="term" value="C:cytoplasm"/>
    <property type="evidence" value="ECO:0007669"/>
    <property type="project" value="TreeGrafter"/>
</dbReference>
<dbReference type="PATRIC" id="fig|406818.4.peg.3851"/>
<dbReference type="InterPro" id="IPR015422">
    <property type="entry name" value="PyrdxlP-dep_Trfase_small"/>
</dbReference>
<evidence type="ECO:0000313" key="6">
    <source>
        <dbReference type="Proteomes" id="UP000002045"/>
    </source>
</evidence>
<dbReference type="GO" id="GO:0004123">
    <property type="term" value="F:cystathionine gamma-lyase activity"/>
    <property type="evidence" value="ECO:0007669"/>
    <property type="project" value="TreeGrafter"/>
</dbReference>
<dbReference type="eggNOG" id="COG0626">
    <property type="taxonomic scope" value="Bacteria"/>
</dbReference>
<dbReference type="GO" id="GO:0019346">
    <property type="term" value="P:transsulfuration"/>
    <property type="evidence" value="ECO:0007669"/>
    <property type="project" value="InterPro"/>
</dbReference>
<evidence type="ECO:0000313" key="5">
    <source>
        <dbReference type="EMBL" id="CBJ83380.1"/>
    </source>
</evidence>
<keyword evidence="5" id="KW-0808">Transferase</keyword>
<accession>D3V6V1</accession>
<dbReference type="HOGENOM" id="CLU_018986_2_0_6"/>
<dbReference type="NCBIfam" id="NF005961">
    <property type="entry name" value="PRK08045.1"/>
    <property type="match status" value="1"/>
</dbReference>
<organism evidence="5 6">
    <name type="scientific">Xenorhabdus bovienii (strain SS-2004)</name>
    <name type="common">Xenorhabdus nematophila subsp. bovienii</name>
    <dbReference type="NCBI Taxonomy" id="406818"/>
    <lineage>
        <taxon>Bacteria</taxon>
        <taxon>Pseudomonadati</taxon>
        <taxon>Pseudomonadota</taxon>
        <taxon>Gammaproteobacteria</taxon>
        <taxon>Enterobacterales</taxon>
        <taxon>Morganellaceae</taxon>
        <taxon>Xenorhabdus</taxon>
    </lineage>
</organism>
<dbReference type="InterPro" id="IPR015424">
    <property type="entry name" value="PyrdxlP-dep_Trfase"/>
</dbReference>
<dbReference type="InterPro" id="IPR054542">
    <property type="entry name" value="Cys_met_metab_PP"/>
</dbReference>
<dbReference type="GO" id="GO:0030170">
    <property type="term" value="F:pyridoxal phosphate binding"/>
    <property type="evidence" value="ECO:0007669"/>
    <property type="project" value="InterPro"/>
</dbReference>
<dbReference type="Pfam" id="PF01053">
    <property type="entry name" value="Cys_Met_Meta_PP"/>
    <property type="match status" value="1"/>
</dbReference>
<reference evidence="5" key="1">
    <citation type="journal article" date="2011" name="PLoS ONE">
        <title>The entomopathogenic bacterial endosymbionts xenorhabdus and photorhabdus: convergent lifestyles from divergent genomes.</title>
        <authorList>
            <person name="Chaston J.M."/>
            <person name="Suen G."/>
            <person name="Tucker S.L."/>
            <person name="Andersen A.W."/>
            <person name="Bhasin A."/>
            <person name="Bode E."/>
            <person name="Bode H.B."/>
            <person name="Brachmann A.O."/>
            <person name="Cowles C.E."/>
            <person name="Cowles K.N."/>
            <person name="Darby C."/>
            <person name="de Leon L."/>
            <person name="Drace K."/>
            <person name="Du Z."/>
            <person name="Givaudan A."/>
            <person name="Herbert Tran E.E."/>
            <person name="Jewell K.A."/>
            <person name="Knack J.J."/>
            <person name="Krasomil-Osterfeld K.C."/>
            <person name="Kukor R."/>
            <person name="Lanois A."/>
            <person name="Latreille P."/>
            <person name="Leimgruber N.K."/>
            <person name="Lipke C.M."/>
            <person name="Liu R."/>
            <person name="Lu X."/>
            <person name="Martens E.C."/>
            <person name="Marri P.R."/>
            <person name="Medigue C."/>
            <person name="Menard M.L."/>
            <person name="Miller N.M."/>
            <person name="Morales-Soto N."/>
            <person name="Norton S."/>
            <person name="Ogier J.C."/>
            <person name="Orchard S.S."/>
            <person name="Park D."/>
            <person name="Park Y."/>
            <person name="Qurollo B.A."/>
            <person name="Sugar D.R."/>
            <person name="Richards G.R."/>
            <person name="Rouy Z."/>
            <person name="Slominski B."/>
            <person name="Slominski K."/>
            <person name="Snyder H."/>
            <person name="Tjaden B.C."/>
            <person name="van der Hoeven R."/>
            <person name="Welch R.D."/>
            <person name="Wheeler C."/>
            <person name="Xiang B."/>
            <person name="Barbazuk B."/>
            <person name="Gaudriault S."/>
            <person name="Goodner B."/>
            <person name="Slater S.C."/>
            <person name="Forst S."/>
            <person name="Goldman B.S."/>
            <person name="Goodrich-Blair H."/>
        </authorList>
    </citation>
    <scope>NUCLEOTIDE SEQUENCE [LARGE SCALE GENOMIC DNA]</scope>
    <source>
        <strain evidence="5">SS-2004</strain>
    </source>
</reference>
<keyword evidence="2 3" id="KW-0663">Pyridoxal phosphate</keyword>
<feature type="modified residue" description="N6-(pyridoxal phosphate)lysine" evidence="3">
    <location>
        <position position="198"/>
    </location>
</feature>
<protein>
    <submittedName>
        <fullName evidence="5">Cystathionine gamma-synthase, PLP-dependent</fullName>
        <ecNumber evidence="5">2.5.1.48</ecNumber>
    </submittedName>
</protein>
<dbReference type="Proteomes" id="UP000002045">
    <property type="component" value="Chromosome"/>
</dbReference>
<comment type="cofactor">
    <cofactor evidence="1 4">
        <name>pyridoxal 5'-phosphate</name>
        <dbReference type="ChEBI" id="CHEBI:597326"/>
    </cofactor>
</comment>
<dbReference type="PIRSF" id="PIRSF001434">
    <property type="entry name" value="CGS"/>
    <property type="match status" value="1"/>
</dbReference>
<sequence length="386" mass="41537">MGCKQATVAVQSGANIDEQYGCVVPPIYLSSTYNFTGFNEPRAHDYSRRGNPSRDVVQQVLAELEGGAGAVMTSSGMSAIHLLCTVFLQPGDLLVAPHDCYGGSYRLFDSLSKRGAYNVIFVDQSDNQALKQALAQKPKLVLIETPSNPLLRIVDIQYICGLAHKVGALAVVDNTFLSPVLQKPLDLGADLVVHSCTKYLNGHSDLIAGAIIAKDPVIAENLAWWANNIGITGAAFDSYLLLRGIRTLSARVMLQQNNAAAIAEYLQQQPQVKKLYYPALKNHPGHEIALKQQTGFGAMLSFELDGDEQTLRHFLSALKLFTLAESLGGVESLISHTATMTHAGMAAEARAQAGITDSLLRVSVGIEDSQDLIADLDKAFQAAATR</sequence>
<dbReference type="InterPro" id="IPR000277">
    <property type="entry name" value="Cys/Met-Metab_PyrdxlP-dep_enz"/>
</dbReference>
<dbReference type="STRING" id="406818.XBJ1_4277"/>
<dbReference type="Gene3D" id="3.90.1150.10">
    <property type="entry name" value="Aspartate Aminotransferase, domain 1"/>
    <property type="match status" value="1"/>
</dbReference>
<dbReference type="Gene3D" id="3.40.640.10">
    <property type="entry name" value="Type I PLP-dependent aspartate aminotransferase-like (Major domain)"/>
    <property type="match status" value="1"/>
</dbReference>
<dbReference type="CDD" id="cd00614">
    <property type="entry name" value="CGS_like"/>
    <property type="match status" value="1"/>
</dbReference>
<dbReference type="PANTHER" id="PTHR11808">
    <property type="entry name" value="TRANS-SULFURATION ENZYME FAMILY MEMBER"/>
    <property type="match status" value="1"/>
</dbReference>
<proteinExistence type="inferred from homology"/>
<dbReference type="InterPro" id="IPR015421">
    <property type="entry name" value="PyrdxlP-dep_Trfase_major"/>
</dbReference>
<dbReference type="NCBIfam" id="TIGR02080">
    <property type="entry name" value="O_succ_thio_ly"/>
    <property type="match status" value="1"/>
</dbReference>
<comment type="similarity">
    <text evidence="4">Belongs to the trans-sulfuration enzymes family.</text>
</comment>
<evidence type="ECO:0000256" key="2">
    <source>
        <dbReference type="ARBA" id="ARBA00022898"/>
    </source>
</evidence>
<evidence type="ECO:0000256" key="3">
    <source>
        <dbReference type="PIRSR" id="PIRSR001434-2"/>
    </source>
</evidence>
<dbReference type="KEGG" id="xbo:XBJ1_4277"/>
<dbReference type="SUPFAM" id="SSF53383">
    <property type="entry name" value="PLP-dependent transferases"/>
    <property type="match status" value="1"/>
</dbReference>
<dbReference type="FunFam" id="3.90.1150.10:FF:000008">
    <property type="entry name" value="Cystathionine gamma-synthase"/>
    <property type="match status" value="1"/>
</dbReference>
<evidence type="ECO:0000256" key="1">
    <source>
        <dbReference type="ARBA" id="ARBA00001933"/>
    </source>
</evidence>